<comment type="caution">
    <text evidence="1">The sequence shown here is derived from an EMBL/GenBank/DDBJ whole genome shotgun (WGS) entry which is preliminary data.</text>
</comment>
<sequence length="164" mass="19723">MFTFQKEVTNIFLSFIYGDLTIKEFEEWVYSYEYLESSIGSDNYNALFDFDYWFYGTEDELVELIISFYKKSDREFGKEYIMWILNQMVEGSIDVVIGCSKLAYLRSFEKDFDYIPILFVGYDSLIEDAEYHYRDDFIEGNKIIRNYSDQIIELSKKFLDDLNL</sequence>
<organism evidence="1 2">
    <name type="scientific">Clostridium beijerinckii</name>
    <name type="common">Clostridium MP</name>
    <dbReference type="NCBI Taxonomy" id="1520"/>
    <lineage>
        <taxon>Bacteria</taxon>
        <taxon>Bacillati</taxon>
        <taxon>Bacillota</taxon>
        <taxon>Clostridia</taxon>
        <taxon>Eubacteriales</taxon>
        <taxon>Clostridiaceae</taxon>
        <taxon>Clostridium</taxon>
    </lineage>
</organism>
<evidence type="ECO:0000313" key="2">
    <source>
        <dbReference type="Proteomes" id="UP001193748"/>
    </source>
</evidence>
<reference evidence="1" key="1">
    <citation type="submission" date="2020-05" db="EMBL/GenBank/DDBJ databases">
        <authorList>
            <person name="Brown S."/>
            <person name="Huntemann M."/>
            <person name="Clum A."/>
            <person name="Spunde A."/>
            <person name="Palaniappan K."/>
            <person name="Ritter S."/>
            <person name="Mikhailova N."/>
            <person name="Chen I.-M."/>
            <person name="Stamatis D."/>
            <person name="Reddy T."/>
            <person name="O'Malley R."/>
            <person name="Daum C."/>
            <person name="Shapiro N."/>
            <person name="Ivanova N."/>
            <person name="Kyrpides N."/>
            <person name="Woyke T."/>
        </authorList>
    </citation>
    <scope>NUCLEOTIDE SEQUENCE</scope>
    <source>
        <strain evidence="1">DJ080</strain>
    </source>
</reference>
<accession>A0AAX0AV14</accession>
<dbReference type="AlphaFoldDB" id="A0AAX0AV14"/>
<reference evidence="1" key="2">
    <citation type="journal article" date="2022" name="Nat. Biotechnol.">
        <title>Carbon-negative production of acetone and isopropanol by gas fermentation at industrial pilot scale.</title>
        <authorList>
            <person name="Liew F.E."/>
            <person name="Nogle R."/>
            <person name="Abdalla T."/>
            <person name="Rasor B.J."/>
            <person name="Canter C."/>
            <person name="Jensen R.O."/>
            <person name="Wang L."/>
            <person name="Strutz J."/>
            <person name="Chirania P."/>
            <person name="De Tissera S."/>
            <person name="Mueller A.P."/>
            <person name="Ruan Z."/>
            <person name="Gao A."/>
            <person name="Tran L."/>
            <person name="Engle N.L."/>
            <person name="Bromley J.C."/>
            <person name="Daniell J."/>
            <person name="Conrado R."/>
            <person name="Tschaplinski T.J."/>
            <person name="Giannone R.J."/>
            <person name="Hettich R.L."/>
            <person name="Karim A.S."/>
            <person name="Simpson S.D."/>
            <person name="Brown S.D."/>
            <person name="Leang C."/>
            <person name="Jewett M.C."/>
            <person name="Kopke M."/>
        </authorList>
    </citation>
    <scope>NUCLEOTIDE SEQUENCE</scope>
    <source>
        <strain evidence="1">DJ080</strain>
    </source>
</reference>
<name>A0AAX0AV14_CLOBE</name>
<gene>
    <name evidence="1" type="ORF">B0H41_000519</name>
</gene>
<dbReference type="RefSeq" id="WP_077843097.1">
    <property type="nucleotide sequence ID" value="NZ_JABSWK010000001.1"/>
</dbReference>
<dbReference type="Proteomes" id="UP001193748">
    <property type="component" value="Unassembled WGS sequence"/>
</dbReference>
<dbReference type="EMBL" id="JABSWW010000001">
    <property type="protein sequence ID" value="NRT86840.1"/>
    <property type="molecule type" value="Genomic_DNA"/>
</dbReference>
<proteinExistence type="predicted"/>
<protein>
    <submittedName>
        <fullName evidence="1">Uncharacterized protein</fullName>
    </submittedName>
</protein>
<evidence type="ECO:0000313" key="1">
    <source>
        <dbReference type="EMBL" id="NRT86840.1"/>
    </source>
</evidence>